<feature type="region of interest" description="Disordered" evidence="1">
    <location>
        <begin position="1"/>
        <end position="29"/>
    </location>
</feature>
<comment type="caution">
    <text evidence="2">The sequence shown here is derived from an EMBL/GenBank/DDBJ whole genome shotgun (WGS) entry which is preliminary data.</text>
</comment>
<evidence type="ECO:0000256" key="1">
    <source>
        <dbReference type="SAM" id="MobiDB-lite"/>
    </source>
</evidence>
<evidence type="ECO:0000313" key="2">
    <source>
        <dbReference type="EMBL" id="KAJ7193040.1"/>
    </source>
</evidence>
<dbReference type="EMBL" id="JARJCW010000112">
    <property type="protein sequence ID" value="KAJ7193040.1"/>
    <property type="molecule type" value="Genomic_DNA"/>
</dbReference>
<proteinExistence type="predicted"/>
<dbReference type="AlphaFoldDB" id="A0AAD6UYH7"/>
<name>A0AAD6UYH7_9AGAR</name>
<keyword evidence="3" id="KW-1185">Reference proteome</keyword>
<gene>
    <name evidence="2" type="ORF">GGX14DRAFT_405810</name>
</gene>
<dbReference type="Proteomes" id="UP001219525">
    <property type="component" value="Unassembled WGS sequence"/>
</dbReference>
<evidence type="ECO:0000313" key="3">
    <source>
        <dbReference type="Proteomes" id="UP001219525"/>
    </source>
</evidence>
<protein>
    <submittedName>
        <fullName evidence="2">Uncharacterized protein</fullName>
    </submittedName>
</protein>
<reference evidence="2" key="1">
    <citation type="submission" date="2023-03" db="EMBL/GenBank/DDBJ databases">
        <title>Massive genome expansion in bonnet fungi (Mycena s.s.) driven by repeated elements and novel gene families across ecological guilds.</title>
        <authorList>
            <consortium name="Lawrence Berkeley National Laboratory"/>
            <person name="Harder C.B."/>
            <person name="Miyauchi S."/>
            <person name="Viragh M."/>
            <person name="Kuo A."/>
            <person name="Thoen E."/>
            <person name="Andreopoulos B."/>
            <person name="Lu D."/>
            <person name="Skrede I."/>
            <person name="Drula E."/>
            <person name="Henrissat B."/>
            <person name="Morin E."/>
            <person name="Kohler A."/>
            <person name="Barry K."/>
            <person name="LaButti K."/>
            <person name="Morin E."/>
            <person name="Salamov A."/>
            <person name="Lipzen A."/>
            <person name="Mereny Z."/>
            <person name="Hegedus B."/>
            <person name="Baldrian P."/>
            <person name="Stursova M."/>
            <person name="Weitz H."/>
            <person name="Taylor A."/>
            <person name="Grigoriev I.V."/>
            <person name="Nagy L.G."/>
            <person name="Martin F."/>
            <person name="Kauserud H."/>
        </authorList>
    </citation>
    <scope>NUCLEOTIDE SEQUENCE</scope>
    <source>
        <strain evidence="2">9144</strain>
    </source>
</reference>
<accession>A0AAD6UYH7</accession>
<sequence>MHCNNLRTFVKSRAPARNPRPTPYPSLLPHAPLTAPTEFARRAPLSEGAVFALCHALAALQAVLAALLSARSRARRAALAGGAAALVMALHRKLEHRERECEAASPGTGASLGQHACARLRRAARTGVRDGGARCAARQRQRRRRGRCSCVEAACWGECESEAAGPVPGASLGQHACVPLRLLHAQVHKMAGHAVHALARAQRAVPCAEKATAAVAHWADGAAWAVFCVEAAAAACWGRREWAANLAAYGGAWRCWATRSTSLPWAVFTWRSTEYKSADARLAGSGTVGWMDRVPQSDFFAAQCLVNRLLPASPVYMLGGGLGFGRHYEKSLVAAAAAARDGPSLREVRLSFGYEMGRSSEGGGAGRW</sequence>
<organism evidence="2 3">
    <name type="scientific">Mycena pura</name>
    <dbReference type="NCBI Taxonomy" id="153505"/>
    <lineage>
        <taxon>Eukaryota</taxon>
        <taxon>Fungi</taxon>
        <taxon>Dikarya</taxon>
        <taxon>Basidiomycota</taxon>
        <taxon>Agaricomycotina</taxon>
        <taxon>Agaricomycetes</taxon>
        <taxon>Agaricomycetidae</taxon>
        <taxon>Agaricales</taxon>
        <taxon>Marasmiineae</taxon>
        <taxon>Mycenaceae</taxon>
        <taxon>Mycena</taxon>
    </lineage>
</organism>